<accession>A0A9K3H2G4</accession>
<proteinExistence type="predicted"/>
<gene>
    <name evidence="1" type="ORF">HanXRQr2_Chr15g0682971</name>
</gene>
<reference evidence="1" key="2">
    <citation type="submission" date="2020-06" db="EMBL/GenBank/DDBJ databases">
        <title>Helianthus annuus Genome sequencing and assembly Release 2.</title>
        <authorList>
            <person name="Gouzy J."/>
            <person name="Langlade N."/>
            <person name="Munos S."/>
        </authorList>
    </citation>
    <scope>NUCLEOTIDE SEQUENCE</scope>
    <source>
        <tissue evidence="1">Leaves</tissue>
    </source>
</reference>
<dbReference type="EMBL" id="MNCJ02000330">
    <property type="protein sequence ID" value="KAF5763663.1"/>
    <property type="molecule type" value="Genomic_DNA"/>
</dbReference>
<protein>
    <submittedName>
        <fullName evidence="1">Uncharacterized protein</fullName>
    </submittedName>
</protein>
<evidence type="ECO:0000313" key="1">
    <source>
        <dbReference type="EMBL" id="KAF5763663.1"/>
    </source>
</evidence>
<reference evidence="1" key="1">
    <citation type="journal article" date="2017" name="Nature">
        <title>The sunflower genome provides insights into oil metabolism, flowering and Asterid evolution.</title>
        <authorList>
            <person name="Badouin H."/>
            <person name="Gouzy J."/>
            <person name="Grassa C.J."/>
            <person name="Murat F."/>
            <person name="Staton S.E."/>
            <person name="Cottret L."/>
            <person name="Lelandais-Briere C."/>
            <person name="Owens G.L."/>
            <person name="Carrere S."/>
            <person name="Mayjonade B."/>
            <person name="Legrand L."/>
            <person name="Gill N."/>
            <person name="Kane N.C."/>
            <person name="Bowers J.E."/>
            <person name="Hubner S."/>
            <person name="Bellec A."/>
            <person name="Berard A."/>
            <person name="Berges H."/>
            <person name="Blanchet N."/>
            <person name="Boniface M.C."/>
            <person name="Brunel D."/>
            <person name="Catrice O."/>
            <person name="Chaidir N."/>
            <person name="Claudel C."/>
            <person name="Donnadieu C."/>
            <person name="Faraut T."/>
            <person name="Fievet G."/>
            <person name="Helmstetter N."/>
            <person name="King M."/>
            <person name="Knapp S.J."/>
            <person name="Lai Z."/>
            <person name="Le Paslier M.C."/>
            <person name="Lippi Y."/>
            <person name="Lorenzon L."/>
            <person name="Mandel J.R."/>
            <person name="Marage G."/>
            <person name="Marchand G."/>
            <person name="Marquand E."/>
            <person name="Bret-Mestries E."/>
            <person name="Morien E."/>
            <person name="Nambeesan S."/>
            <person name="Nguyen T."/>
            <person name="Pegot-Espagnet P."/>
            <person name="Pouilly N."/>
            <person name="Raftis F."/>
            <person name="Sallet E."/>
            <person name="Schiex T."/>
            <person name="Thomas J."/>
            <person name="Vandecasteele C."/>
            <person name="Vares D."/>
            <person name="Vear F."/>
            <person name="Vautrin S."/>
            <person name="Crespi M."/>
            <person name="Mangin B."/>
            <person name="Burke J.M."/>
            <person name="Salse J."/>
            <person name="Munos S."/>
            <person name="Vincourt P."/>
            <person name="Rieseberg L.H."/>
            <person name="Langlade N.B."/>
        </authorList>
    </citation>
    <scope>NUCLEOTIDE SEQUENCE</scope>
    <source>
        <tissue evidence="1">Leaves</tissue>
    </source>
</reference>
<keyword evidence="2" id="KW-1185">Reference proteome</keyword>
<name>A0A9K3H2G4_HELAN</name>
<dbReference type="AlphaFoldDB" id="A0A9K3H2G4"/>
<organism evidence="1 2">
    <name type="scientific">Helianthus annuus</name>
    <name type="common">Common sunflower</name>
    <dbReference type="NCBI Taxonomy" id="4232"/>
    <lineage>
        <taxon>Eukaryota</taxon>
        <taxon>Viridiplantae</taxon>
        <taxon>Streptophyta</taxon>
        <taxon>Embryophyta</taxon>
        <taxon>Tracheophyta</taxon>
        <taxon>Spermatophyta</taxon>
        <taxon>Magnoliopsida</taxon>
        <taxon>eudicotyledons</taxon>
        <taxon>Gunneridae</taxon>
        <taxon>Pentapetalae</taxon>
        <taxon>asterids</taxon>
        <taxon>campanulids</taxon>
        <taxon>Asterales</taxon>
        <taxon>Asteraceae</taxon>
        <taxon>Asteroideae</taxon>
        <taxon>Heliantheae alliance</taxon>
        <taxon>Heliantheae</taxon>
        <taxon>Helianthus</taxon>
    </lineage>
</organism>
<comment type="caution">
    <text evidence="1">The sequence shown here is derived from an EMBL/GenBank/DDBJ whole genome shotgun (WGS) entry which is preliminary data.</text>
</comment>
<sequence>MRTLRIQIRKDLLALPITYDLQPVHFSTPENSELQTQRLPPKFHCSKANQHSSNAYSSYITP</sequence>
<evidence type="ECO:0000313" key="2">
    <source>
        <dbReference type="Proteomes" id="UP000215914"/>
    </source>
</evidence>
<dbReference type="Proteomes" id="UP000215914">
    <property type="component" value="Unassembled WGS sequence"/>
</dbReference>
<dbReference type="Gramene" id="mRNA:HanXRQr2_Chr15g0682971">
    <property type="protein sequence ID" value="mRNA:HanXRQr2_Chr15g0682971"/>
    <property type="gene ID" value="HanXRQr2_Chr15g0682971"/>
</dbReference>